<dbReference type="PROSITE" id="PS50262">
    <property type="entry name" value="G_PROTEIN_RECEP_F1_2"/>
    <property type="match status" value="1"/>
</dbReference>
<keyword evidence="7 11" id="KW-0472">Membrane</keyword>
<dbReference type="PANTHER" id="PTHR22752">
    <property type="entry name" value="G PROTEIN-COUPLED RECEPTOR"/>
    <property type="match status" value="1"/>
</dbReference>
<comment type="subcellular location">
    <subcellularLocation>
        <location evidence="1">Cell membrane</location>
        <topology evidence="1">Multi-pass membrane protein</topology>
    </subcellularLocation>
</comment>
<evidence type="ECO:0000256" key="4">
    <source>
        <dbReference type="ARBA" id="ARBA00022692"/>
    </source>
</evidence>
<dbReference type="EMBL" id="LR900039">
    <property type="protein sequence ID" value="CAD7243911.1"/>
    <property type="molecule type" value="Genomic_DNA"/>
</dbReference>
<evidence type="ECO:0000256" key="5">
    <source>
        <dbReference type="ARBA" id="ARBA00022989"/>
    </source>
</evidence>
<evidence type="ECO:0000256" key="6">
    <source>
        <dbReference type="ARBA" id="ARBA00023040"/>
    </source>
</evidence>
<dbReference type="GO" id="GO:0005886">
    <property type="term" value="C:plasma membrane"/>
    <property type="evidence" value="ECO:0007669"/>
    <property type="project" value="UniProtKB-SubCell"/>
</dbReference>
<evidence type="ECO:0000256" key="7">
    <source>
        <dbReference type="ARBA" id="ARBA00023136"/>
    </source>
</evidence>
<accession>A0A7R9A5V9</accession>
<proteinExistence type="inferred from homology"/>
<dbReference type="OrthoDB" id="5980076at2759"/>
<evidence type="ECO:0000313" key="14">
    <source>
        <dbReference type="Proteomes" id="UP000677054"/>
    </source>
</evidence>
<dbReference type="Gene3D" id="1.20.1070.10">
    <property type="entry name" value="Rhodopsin 7-helix transmembrane proteins"/>
    <property type="match status" value="1"/>
</dbReference>
<dbReference type="InterPro" id="IPR000276">
    <property type="entry name" value="GPCR_Rhodpsn"/>
</dbReference>
<feature type="transmembrane region" description="Helical" evidence="11">
    <location>
        <begin position="474"/>
        <end position="494"/>
    </location>
</feature>
<feature type="domain" description="G-protein coupled receptors family 1 profile" evidence="12">
    <location>
        <begin position="235"/>
        <end position="492"/>
    </location>
</feature>
<feature type="compositionally biased region" description="Low complexity" evidence="10">
    <location>
        <begin position="569"/>
        <end position="582"/>
    </location>
</feature>
<feature type="transmembrane region" description="Helical" evidence="11">
    <location>
        <begin position="313"/>
        <end position="335"/>
    </location>
</feature>
<protein>
    <recommendedName>
        <fullName evidence="12">G-protein coupled receptors family 1 profile domain-containing protein</fullName>
    </recommendedName>
</protein>
<dbReference type="PANTHER" id="PTHR22752:SF1">
    <property type="entry name" value="G-PROTEIN COUPLED RECEPTOR 176"/>
    <property type="match status" value="1"/>
</dbReference>
<dbReference type="AlphaFoldDB" id="A0A7R9A5V9"/>
<dbReference type="EMBL" id="CAJPEV010000522">
    <property type="protein sequence ID" value="CAG0886106.1"/>
    <property type="molecule type" value="Genomic_DNA"/>
</dbReference>
<evidence type="ECO:0000256" key="9">
    <source>
        <dbReference type="ARBA" id="ARBA00023224"/>
    </source>
</evidence>
<keyword evidence="4 11" id="KW-0812">Transmembrane</keyword>
<keyword evidence="8" id="KW-0675">Receptor</keyword>
<keyword evidence="6" id="KW-0297">G-protein coupled receptor</keyword>
<evidence type="ECO:0000256" key="3">
    <source>
        <dbReference type="ARBA" id="ARBA00022475"/>
    </source>
</evidence>
<evidence type="ECO:0000256" key="11">
    <source>
        <dbReference type="SAM" id="Phobius"/>
    </source>
</evidence>
<keyword evidence="5 11" id="KW-1133">Transmembrane helix</keyword>
<feature type="transmembrane region" description="Helical" evidence="11">
    <location>
        <begin position="271"/>
        <end position="292"/>
    </location>
</feature>
<evidence type="ECO:0000259" key="12">
    <source>
        <dbReference type="PROSITE" id="PS50262"/>
    </source>
</evidence>
<feature type="transmembrane region" description="Helical" evidence="11">
    <location>
        <begin position="441"/>
        <end position="462"/>
    </location>
</feature>
<evidence type="ECO:0000256" key="1">
    <source>
        <dbReference type="ARBA" id="ARBA00004651"/>
    </source>
</evidence>
<feature type="region of interest" description="Disordered" evidence="10">
    <location>
        <begin position="548"/>
        <end position="582"/>
    </location>
</feature>
<dbReference type="InterPro" id="IPR017452">
    <property type="entry name" value="GPCR_Rhodpsn_7TM"/>
</dbReference>
<keyword evidence="14" id="KW-1185">Reference proteome</keyword>
<keyword evidence="9" id="KW-0807">Transducer</keyword>
<dbReference type="CDD" id="cd00637">
    <property type="entry name" value="7tm_classA_rhodopsin-like"/>
    <property type="match status" value="1"/>
</dbReference>
<name>A0A7R9A5V9_9CRUS</name>
<feature type="transmembrane region" description="Helical" evidence="11">
    <location>
        <begin position="235"/>
        <end position="259"/>
    </location>
</feature>
<evidence type="ECO:0000256" key="2">
    <source>
        <dbReference type="ARBA" id="ARBA00010663"/>
    </source>
</evidence>
<dbReference type="PRINTS" id="PR00237">
    <property type="entry name" value="GPCRRHODOPSN"/>
</dbReference>
<keyword evidence="3" id="KW-1003">Cell membrane</keyword>
<dbReference type="GO" id="GO:0004930">
    <property type="term" value="F:G protein-coupled receptor activity"/>
    <property type="evidence" value="ECO:0007669"/>
    <property type="project" value="UniProtKB-KW"/>
</dbReference>
<reference evidence="13" key="1">
    <citation type="submission" date="2020-11" db="EMBL/GenBank/DDBJ databases">
        <authorList>
            <person name="Tran Van P."/>
        </authorList>
    </citation>
    <scope>NUCLEOTIDE SEQUENCE</scope>
</reference>
<evidence type="ECO:0000256" key="8">
    <source>
        <dbReference type="ARBA" id="ARBA00023170"/>
    </source>
</evidence>
<evidence type="ECO:0000313" key="13">
    <source>
        <dbReference type="EMBL" id="CAD7243911.1"/>
    </source>
</evidence>
<evidence type="ECO:0000256" key="10">
    <source>
        <dbReference type="SAM" id="MobiDB-lite"/>
    </source>
</evidence>
<sequence length="595" mass="66059">MVFAKEVYLEYCSGLVMAVTTWHSRAATVTPPPYYQAVKRFSPEIIRKAFISKPPVIYAALLEILHRRRGSSRSCSRISSLLRGPDTLDDTRPRRWVSYPTAQPNGPAAGIARLRNRVAILDASAFSRCRRRGPSTTKKRMRMLDSRIPFEEGAQVPLGTSTREVQAVHGAIESLRDMGRILTHDDRPDLCMFRENMNMHRFCPLPEDRTAVTYVESNAVTVSNRALPLGNQPGLVVSLVASNLVSSCILVPSVMLDLVDWTLTPAFVCHLLNGISSVCFGTAVMASLGIHVDRYFAVLHPLRYRHHITRARVLGMIGVTWAVPVVLAVAGGLVLDPPLEGDWHVCIEFQMHHGPEFRLWHVGFGSLVVVFLFLAPVAVQLWIYFNIYREAHKNSERTRRSSLGDVKPPLTRQNSALEKMKHRISNASSYLYRDEGRTVKFSVLVHLSSLLCWGPYALHLLLASCGVDLPQTVHTVSIVLLLTYAAISPFLYGYQNRKVIRELSRLFGVSRGQDACLPRSRPRSAKVRPLPAGAVWKVDEKGHVGSTWVDPRHLLPPKPRGQGDGGRGSVSSGSSHVSEMSSASIATTITDILDC</sequence>
<dbReference type="SUPFAM" id="SSF81321">
    <property type="entry name" value="Family A G protein-coupled receptor-like"/>
    <property type="match status" value="1"/>
</dbReference>
<gene>
    <name evidence="13" type="ORF">DSTB1V02_LOCUS3818</name>
</gene>
<feature type="transmembrane region" description="Helical" evidence="11">
    <location>
        <begin position="359"/>
        <end position="385"/>
    </location>
</feature>
<comment type="similarity">
    <text evidence="2">Belongs to the G-protein coupled receptor 1 family.</text>
</comment>
<dbReference type="Proteomes" id="UP000677054">
    <property type="component" value="Unassembled WGS sequence"/>
</dbReference>
<dbReference type="Pfam" id="PF00001">
    <property type="entry name" value="7tm_1"/>
    <property type="match status" value="1"/>
</dbReference>
<organism evidence="13">
    <name type="scientific">Darwinula stevensoni</name>
    <dbReference type="NCBI Taxonomy" id="69355"/>
    <lineage>
        <taxon>Eukaryota</taxon>
        <taxon>Metazoa</taxon>
        <taxon>Ecdysozoa</taxon>
        <taxon>Arthropoda</taxon>
        <taxon>Crustacea</taxon>
        <taxon>Oligostraca</taxon>
        <taxon>Ostracoda</taxon>
        <taxon>Podocopa</taxon>
        <taxon>Podocopida</taxon>
        <taxon>Darwinulocopina</taxon>
        <taxon>Darwinuloidea</taxon>
        <taxon>Darwinulidae</taxon>
        <taxon>Darwinula</taxon>
    </lineage>
</organism>